<dbReference type="PANTHER" id="PTHR44591:SF3">
    <property type="entry name" value="RESPONSE REGULATORY DOMAIN-CONTAINING PROTEIN"/>
    <property type="match status" value="1"/>
</dbReference>
<proteinExistence type="predicted"/>
<protein>
    <submittedName>
        <fullName evidence="4">Response regulator</fullName>
    </submittedName>
</protein>
<dbReference type="InterPro" id="IPR050595">
    <property type="entry name" value="Bact_response_regulator"/>
</dbReference>
<dbReference type="OrthoDB" id="5432534at2"/>
<comment type="caution">
    <text evidence="4">The sequence shown here is derived from an EMBL/GenBank/DDBJ whole genome shotgun (WGS) entry which is preliminary data.</text>
</comment>
<accession>A0A4U1CSX9</accession>
<name>A0A4U1CSX9_9SPHI</name>
<dbReference type="GO" id="GO:0000160">
    <property type="term" value="P:phosphorelay signal transduction system"/>
    <property type="evidence" value="ECO:0007669"/>
    <property type="project" value="InterPro"/>
</dbReference>
<dbReference type="Pfam" id="PF00072">
    <property type="entry name" value="Response_reg"/>
    <property type="match status" value="1"/>
</dbReference>
<feature type="domain" description="Response regulatory" evidence="3">
    <location>
        <begin position="7"/>
        <end position="121"/>
    </location>
</feature>
<dbReference type="Gene3D" id="3.40.50.2300">
    <property type="match status" value="1"/>
</dbReference>
<feature type="modified residue" description="4-aspartylphosphate" evidence="2">
    <location>
        <position position="56"/>
    </location>
</feature>
<dbReference type="PANTHER" id="PTHR44591">
    <property type="entry name" value="STRESS RESPONSE REGULATOR PROTEIN 1"/>
    <property type="match status" value="1"/>
</dbReference>
<dbReference type="InterPro" id="IPR001789">
    <property type="entry name" value="Sig_transdc_resp-reg_receiver"/>
</dbReference>
<evidence type="ECO:0000313" key="5">
    <source>
        <dbReference type="Proteomes" id="UP000309488"/>
    </source>
</evidence>
<dbReference type="EMBL" id="SWBR01000002">
    <property type="protein sequence ID" value="TKC10656.1"/>
    <property type="molecule type" value="Genomic_DNA"/>
</dbReference>
<dbReference type="SMART" id="SM00448">
    <property type="entry name" value="REC"/>
    <property type="match status" value="1"/>
</dbReference>
<keyword evidence="1 2" id="KW-0597">Phosphoprotein</keyword>
<keyword evidence="5" id="KW-1185">Reference proteome</keyword>
<sequence>MKKAKKCVYLLEDNDDIREMISFLLTEENYEVHGYPTVKSFNDEMKTGKPDMIVLDVMLADGNGIDVCDSLKSNKRTKQIPILMMSAHAQLLNIKEKCDAEDFISKPFDIYDFVKKVDHYLN</sequence>
<evidence type="ECO:0000313" key="4">
    <source>
        <dbReference type="EMBL" id="TKC10656.1"/>
    </source>
</evidence>
<dbReference type="InterPro" id="IPR011006">
    <property type="entry name" value="CheY-like_superfamily"/>
</dbReference>
<dbReference type="SUPFAM" id="SSF52172">
    <property type="entry name" value="CheY-like"/>
    <property type="match status" value="1"/>
</dbReference>
<dbReference type="Proteomes" id="UP000309488">
    <property type="component" value="Unassembled WGS sequence"/>
</dbReference>
<reference evidence="4 5" key="1">
    <citation type="submission" date="2019-04" db="EMBL/GenBank/DDBJ databases">
        <title>Pedobacter sp. RP-3-22 sp. nov., isolated from Arctic soil.</title>
        <authorList>
            <person name="Dahal R.H."/>
            <person name="Kim D.-U."/>
        </authorList>
    </citation>
    <scope>NUCLEOTIDE SEQUENCE [LARGE SCALE GENOMIC DNA]</scope>
    <source>
        <strain evidence="4 5">RP-3-22</strain>
    </source>
</reference>
<evidence type="ECO:0000256" key="1">
    <source>
        <dbReference type="ARBA" id="ARBA00022553"/>
    </source>
</evidence>
<dbReference type="AlphaFoldDB" id="A0A4U1CSX9"/>
<evidence type="ECO:0000256" key="2">
    <source>
        <dbReference type="PROSITE-ProRule" id="PRU00169"/>
    </source>
</evidence>
<gene>
    <name evidence="4" type="ORF">FA048_10795</name>
</gene>
<evidence type="ECO:0000259" key="3">
    <source>
        <dbReference type="PROSITE" id="PS50110"/>
    </source>
</evidence>
<dbReference type="RefSeq" id="WP_136840696.1">
    <property type="nucleotide sequence ID" value="NZ_SWBR01000002.1"/>
</dbReference>
<dbReference type="PROSITE" id="PS50110">
    <property type="entry name" value="RESPONSE_REGULATORY"/>
    <property type="match status" value="1"/>
</dbReference>
<organism evidence="4 5">
    <name type="scientific">Pedobacter polaris</name>
    <dbReference type="NCBI Taxonomy" id="2571273"/>
    <lineage>
        <taxon>Bacteria</taxon>
        <taxon>Pseudomonadati</taxon>
        <taxon>Bacteroidota</taxon>
        <taxon>Sphingobacteriia</taxon>
        <taxon>Sphingobacteriales</taxon>
        <taxon>Sphingobacteriaceae</taxon>
        <taxon>Pedobacter</taxon>
    </lineage>
</organism>